<feature type="transmembrane region" description="Helical" evidence="16">
    <location>
        <begin position="310"/>
        <end position="333"/>
    </location>
</feature>
<feature type="binding site" evidence="14">
    <location>
        <position position="51"/>
    </location>
    <ligand>
        <name>Na(+)</name>
        <dbReference type="ChEBI" id="CHEBI:29101"/>
        <label>1</label>
    </ligand>
</feature>
<dbReference type="PROSITE" id="PS00610">
    <property type="entry name" value="NA_NEUROTRAN_SYMP_1"/>
    <property type="match status" value="1"/>
</dbReference>
<evidence type="ECO:0000256" key="10">
    <source>
        <dbReference type="ARBA" id="ARBA00023136"/>
    </source>
</evidence>
<reference evidence="18" key="1">
    <citation type="submission" date="2025-08" db="UniProtKB">
        <authorList>
            <consortium name="RefSeq"/>
        </authorList>
    </citation>
    <scope>IDENTIFICATION</scope>
    <source>
        <tissue evidence="18">Whole organism</tissue>
    </source>
</reference>
<keyword evidence="6" id="KW-0029">Amino-acid transport</keyword>
<evidence type="ECO:0000256" key="16">
    <source>
        <dbReference type="SAM" id="Phobius"/>
    </source>
</evidence>
<comment type="function">
    <text evidence="13">Unusual broad substrate spectrum amino acid:sodium cotransporter that promotes absorption of the D isomers of essential amino acids. Neutral amino acids are the preferred substrates, especially methionine and phenylalanine.</text>
</comment>
<keyword evidence="14" id="KW-0479">Metal-binding</keyword>
<feature type="binding site" evidence="14">
    <location>
        <position position="284"/>
    </location>
    <ligand>
        <name>Na(+)</name>
        <dbReference type="ChEBI" id="CHEBI:29101"/>
        <label>1</label>
    </ligand>
</feature>
<dbReference type="GO" id="GO:0089718">
    <property type="term" value="P:amino acid import across plasma membrane"/>
    <property type="evidence" value="ECO:0007669"/>
    <property type="project" value="TreeGrafter"/>
</dbReference>
<feature type="transmembrane region" description="Helical" evidence="16">
    <location>
        <begin position="410"/>
        <end position="435"/>
    </location>
</feature>
<keyword evidence="17" id="KW-1185">Reference proteome</keyword>
<feature type="binding site" evidence="14">
    <location>
        <position position="381"/>
    </location>
    <ligand>
        <name>Na(+)</name>
        <dbReference type="ChEBI" id="CHEBI:29101"/>
        <label>1</label>
    </ligand>
</feature>
<keyword evidence="12" id="KW-0739">Sodium transport</keyword>
<evidence type="ECO:0000256" key="6">
    <source>
        <dbReference type="ARBA" id="ARBA00022970"/>
    </source>
</evidence>
<protein>
    <recommendedName>
        <fullName evidence="15">Transporter</fullName>
    </recommendedName>
</protein>
<feature type="transmembrane region" description="Helical" evidence="16">
    <location>
        <begin position="227"/>
        <end position="244"/>
    </location>
</feature>
<dbReference type="Proteomes" id="UP000694843">
    <property type="component" value="Unplaced"/>
</dbReference>
<dbReference type="InterPro" id="IPR037272">
    <property type="entry name" value="SNS_sf"/>
</dbReference>
<comment type="similarity">
    <text evidence="2 15">Belongs to the sodium:neurotransmitter symporter (SNF) (TC 2.A.22) family.</text>
</comment>
<dbReference type="PANTHER" id="PTHR11616:SF321">
    <property type="entry name" value="SODIUM-DEPENDENT NUTRIENT AMINO ACID TRANSPORTER 1-RELATED"/>
    <property type="match status" value="1"/>
</dbReference>
<evidence type="ECO:0000256" key="4">
    <source>
        <dbReference type="ARBA" id="ARBA00022692"/>
    </source>
</evidence>
<evidence type="ECO:0000256" key="12">
    <source>
        <dbReference type="ARBA" id="ARBA00023201"/>
    </source>
</evidence>
<evidence type="ECO:0000256" key="2">
    <source>
        <dbReference type="ARBA" id="ARBA00006459"/>
    </source>
</evidence>
<organism evidence="17 18">
    <name type="scientific">Hyalella azteca</name>
    <name type="common">Amphipod</name>
    <dbReference type="NCBI Taxonomy" id="294128"/>
    <lineage>
        <taxon>Eukaryota</taxon>
        <taxon>Metazoa</taxon>
        <taxon>Ecdysozoa</taxon>
        <taxon>Arthropoda</taxon>
        <taxon>Crustacea</taxon>
        <taxon>Multicrustacea</taxon>
        <taxon>Malacostraca</taxon>
        <taxon>Eumalacostraca</taxon>
        <taxon>Peracarida</taxon>
        <taxon>Amphipoda</taxon>
        <taxon>Senticaudata</taxon>
        <taxon>Talitrida</taxon>
        <taxon>Talitroidea</taxon>
        <taxon>Hyalellidae</taxon>
        <taxon>Hyalella</taxon>
    </lineage>
</organism>
<evidence type="ECO:0000256" key="9">
    <source>
        <dbReference type="ARBA" id="ARBA00023065"/>
    </source>
</evidence>
<name>A0A8B7PDB2_HYAAZ</name>
<feature type="transmembrane region" description="Helical" evidence="16">
    <location>
        <begin position="441"/>
        <end position="462"/>
    </location>
</feature>
<evidence type="ECO:0000256" key="3">
    <source>
        <dbReference type="ARBA" id="ARBA00022448"/>
    </source>
</evidence>
<feature type="binding site" evidence="14">
    <location>
        <position position="385"/>
    </location>
    <ligand>
        <name>Na(+)</name>
        <dbReference type="ChEBI" id="CHEBI:29101"/>
        <label>1</label>
    </ligand>
</feature>
<dbReference type="GO" id="GO:0005886">
    <property type="term" value="C:plasma membrane"/>
    <property type="evidence" value="ECO:0007669"/>
    <property type="project" value="TreeGrafter"/>
</dbReference>
<accession>A0A8B7PDB2</accession>
<evidence type="ECO:0000313" key="17">
    <source>
        <dbReference type="Proteomes" id="UP000694843"/>
    </source>
</evidence>
<keyword evidence="11" id="KW-0325">Glycoprotein</keyword>
<dbReference type="PANTHER" id="PTHR11616">
    <property type="entry name" value="SODIUM/CHLORIDE DEPENDENT TRANSPORTER"/>
    <property type="match status" value="1"/>
</dbReference>
<feature type="binding site" evidence="14">
    <location>
        <position position="384"/>
    </location>
    <ligand>
        <name>Na(+)</name>
        <dbReference type="ChEBI" id="CHEBI:29101"/>
        <label>1</label>
    </ligand>
</feature>
<sequence>MTRRKDKFNVNDENGQAMEARAVEETPLNPDNRGEWSNQCEFFLSCLGFAVGFGNVWRFPYLCYKNGGAAFLIPYTIMLLVAGIPLFFMELALGQYVSLGPNILFPKLCPLTGDCYTFEENAMCRNESMYYYAGECHNTDTFCGIDSLEAVNSTHCLTANNISIRAELAVKRYSAAEDYYRSRMLGINGRSWSDMGSIRWELVGCLALAWLVIAACLVKGVKSSGKVVYFTAIFPYVVLVILFVRGITLEGAYKGIEFYILKPNMSRLMEAEVWNDAAAQIFFSLSTAFGGLIVLASYNGFKVNCMRDAIVIAISNCVTSVFAGFVIFSILGFMATSAGVEVTDVVSSGSGLAFIAYPAAVTMMPLPPLWSCLFFAMFITLGLDSQFAFVETLTSAIFDQFTSLRERKPLVVCVLCLCMFLCGIAYCLEGGAFLFELFNWYSGWLAVIVYAIVELITVSYLYGFKRFMKNIQVEMEVNVPLPFFAYWATTWTFLTPLVLLAVLFFSIYNYTPAYYGSYVYPPLVQGFGWSLVVLPLLSFPVSALYEIFYNKRTFKEMISATADFRPAHELQRIAPKTEPSVRYVYDNDAYINGDVKIETSPVT</sequence>
<keyword evidence="7 16" id="KW-1133">Transmembrane helix</keyword>
<keyword evidence="8 14" id="KW-0915">Sodium</keyword>
<evidence type="ECO:0000256" key="14">
    <source>
        <dbReference type="PIRSR" id="PIRSR600175-1"/>
    </source>
</evidence>
<evidence type="ECO:0000256" key="8">
    <source>
        <dbReference type="ARBA" id="ARBA00023053"/>
    </source>
</evidence>
<feature type="binding site" evidence="14">
    <location>
        <position position="50"/>
    </location>
    <ligand>
        <name>Na(+)</name>
        <dbReference type="ChEBI" id="CHEBI:29101"/>
        <label>1</label>
    </ligand>
</feature>
<gene>
    <name evidence="18" type="primary">LOC108679907</name>
</gene>
<evidence type="ECO:0000256" key="5">
    <source>
        <dbReference type="ARBA" id="ARBA00022847"/>
    </source>
</evidence>
<dbReference type="Pfam" id="PF00209">
    <property type="entry name" value="SNF"/>
    <property type="match status" value="1"/>
</dbReference>
<evidence type="ECO:0000256" key="11">
    <source>
        <dbReference type="ARBA" id="ARBA00023180"/>
    </source>
</evidence>
<dbReference type="InterPro" id="IPR000175">
    <property type="entry name" value="Na/ntran_symport"/>
</dbReference>
<feature type="transmembrane region" description="Helical" evidence="16">
    <location>
        <begin position="200"/>
        <end position="221"/>
    </location>
</feature>
<keyword evidence="3 15" id="KW-0813">Transport</keyword>
<dbReference type="GO" id="GO:0005283">
    <property type="term" value="F:amino acid:sodium symporter activity"/>
    <property type="evidence" value="ECO:0007669"/>
    <property type="project" value="TreeGrafter"/>
</dbReference>
<feature type="transmembrane region" description="Helical" evidence="16">
    <location>
        <begin position="483"/>
        <end position="507"/>
    </location>
</feature>
<feature type="binding site" evidence="14">
    <location>
        <position position="48"/>
    </location>
    <ligand>
        <name>Na(+)</name>
        <dbReference type="ChEBI" id="CHEBI:29101"/>
        <label>1</label>
    </ligand>
</feature>
<dbReference type="GeneID" id="108679907"/>
<dbReference type="RefSeq" id="XP_018024134.1">
    <property type="nucleotide sequence ID" value="XM_018168645.2"/>
</dbReference>
<proteinExistence type="inferred from homology"/>
<comment type="subcellular location">
    <subcellularLocation>
        <location evidence="1">Membrane</location>
        <topology evidence="1">Multi-pass membrane protein</topology>
    </subcellularLocation>
</comment>
<evidence type="ECO:0000256" key="1">
    <source>
        <dbReference type="ARBA" id="ARBA00004141"/>
    </source>
</evidence>
<keyword evidence="4 15" id="KW-0812">Transmembrane</keyword>
<keyword evidence="10 16" id="KW-0472">Membrane</keyword>
<evidence type="ECO:0000256" key="7">
    <source>
        <dbReference type="ARBA" id="ARBA00022989"/>
    </source>
</evidence>
<feature type="binding site" evidence="14">
    <location>
        <position position="55"/>
    </location>
    <ligand>
        <name>Na(+)</name>
        <dbReference type="ChEBI" id="CHEBI:29101"/>
        <label>1</label>
    </ligand>
</feature>
<feature type="transmembrane region" description="Helical" evidence="16">
    <location>
        <begin position="72"/>
        <end position="93"/>
    </location>
</feature>
<dbReference type="OMA" id="WICWTIV"/>
<keyword evidence="9" id="KW-0406">Ion transport</keyword>
<evidence type="ECO:0000256" key="13">
    <source>
        <dbReference type="ARBA" id="ARBA00037785"/>
    </source>
</evidence>
<feature type="transmembrane region" description="Helical" evidence="16">
    <location>
        <begin position="527"/>
        <end position="548"/>
    </location>
</feature>
<feature type="transmembrane region" description="Helical" evidence="16">
    <location>
        <begin position="277"/>
        <end position="298"/>
    </location>
</feature>
<dbReference type="PROSITE" id="PS50267">
    <property type="entry name" value="NA_NEUROTRAN_SYMP_3"/>
    <property type="match status" value="1"/>
</dbReference>
<dbReference type="KEGG" id="hazt:108679907"/>
<dbReference type="PRINTS" id="PR00176">
    <property type="entry name" value="NANEUSMPORT"/>
</dbReference>
<dbReference type="GO" id="GO:0046872">
    <property type="term" value="F:metal ion binding"/>
    <property type="evidence" value="ECO:0007669"/>
    <property type="project" value="UniProtKB-KW"/>
</dbReference>
<feature type="binding site" evidence="14">
    <location>
        <position position="316"/>
    </location>
    <ligand>
        <name>Na(+)</name>
        <dbReference type="ChEBI" id="CHEBI:29101"/>
        <label>1</label>
    </ligand>
</feature>
<keyword evidence="5 15" id="KW-0769">Symport</keyword>
<dbReference type="OrthoDB" id="6354857at2759"/>
<evidence type="ECO:0000313" key="18">
    <source>
        <dbReference type="RefSeq" id="XP_018024134.1"/>
    </source>
</evidence>
<dbReference type="AlphaFoldDB" id="A0A8B7PDB2"/>
<evidence type="ECO:0000256" key="15">
    <source>
        <dbReference type="RuleBase" id="RU003732"/>
    </source>
</evidence>
<dbReference type="SUPFAM" id="SSF161070">
    <property type="entry name" value="SNF-like"/>
    <property type="match status" value="1"/>
</dbReference>
<feature type="transmembrane region" description="Helical" evidence="16">
    <location>
        <begin position="345"/>
        <end position="367"/>
    </location>
</feature>